<sequence>MSTDGHKGSKVPRWMVTFADLMTLLLTFFVLLLSFAEIDAIRFKRLAGELQKAFGVQREIPADAIPMGTSPVLQDFSPGRPQPIPVDEIRQRTTPERPTLAAGDIDSRVETRLDAIEQQIVQTVQDADPDGNVAVEREGLDIILRIDEQGSFPSGSAQISTSFRQLLGILSTELTDIPGYIAVDGHTDNVPIRSQRFQSNWDLSAMRAATVTNVLLENPELDSGRFIVLGHADTRPLVPNDTPEQRAKNRRVELSIRAGEAIERELGLRAPIQDPTEQIVQDNIDSDKEPIDFEVRFEQGLEAIEPIDFEAFVVSQQAQQPDRIEPDDESIDVEVLYEQGLDAIQPIDLEAFFAVEPVDLEVRFEQGLETIEPIDLEAFFEAAPVSEQEQDADADTNEPE</sequence>
<gene>
    <name evidence="9" type="ORF">CCR82_15610</name>
</gene>
<comment type="caution">
    <text evidence="9">The sequence shown here is derived from an EMBL/GenBank/DDBJ whole genome shotgun (WGS) entry which is preliminary data.</text>
</comment>
<keyword evidence="6 7" id="KW-0472">Membrane</keyword>
<dbReference type="InterPro" id="IPR025713">
    <property type="entry name" value="MotB-like_N_dom"/>
</dbReference>
<dbReference type="Pfam" id="PF13677">
    <property type="entry name" value="MotB_plug"/>
    <property type="match status" value="1"/>
</dbReference>
<evidence type="ECO:0000256" key="1">
    <source>
        <dbReference type="ARBA" id="ARBA00004162"/>
    </source>
</evidence>
<evidence type="ECO:0000313" key="9">
    <source>
        <dbReference type="EMBL" id="MBK5931916.1"/>
    </source>
</evidence>
<dbReference type="CDD" id="cd07185">
    <property type="entry name" value="OmpA_C-like"/>
    <property type="match status" value="1"/>
</dbReference>
<comment type="subcellular location">
    <subcellularLocation>
        <location evidence="1">Cell membrane</location>
        <topology evidence="1">Single-pass membrane protein</topology>
    </subcellularLocation>
</comment>
<dbReference type="InterPro" id="IPR036737">
    <property type="entry name" value="OmpA-like_sf"/>
</dbReference>
<dbReference type="GO" id="GO:0005886">
    <property type="term" value="C:plasma membrane"/>
    <property type="evidence" value="ECO:0007669"/>
    <property type="project" value="UniProtKB-SubCell"/>
</dbReference>
<dbReference type="RefSeq" id="WP_201246756.1">
    <property type="nucleotide sequence ID" value="NZ_NHSF01000072.1"/>
</dbReference>
<evidence type="ECO:0000259" key="8">
    <source>
        <dbReference type="PROSITE" id="PS51123"/>
    </source>
</evidence>
<evidence type="ECO:0000256" key="7">
    <source>
        <dbReference type="PROSITE-ProRule" id="PRU00473"/>
    </source>
</evidence>
<dbReference type="PANTHER" id="PTHR30329:SF21">
    <property type="entry name" value="LIPOPROTEIN YIAD-RELATED"/>
    <property type="match status" value="1"/>
</dbReference>
<dbReference type="PANTHER" id="PTHR30329">
    <property type="entry name" value="STATOR ELEMENT OF FLAGELLAR MOTOR COMPLEX"/>
    <property type="match status" value="1"/>
</dbReference>
<comment type="similarity">
    <text evidence="2">Belongs to the MotB family.</text>
</comment>
<feature type="domain" description="OmpA-like" evidence="8">
    <location>
        <begin position="139"/>
        <end position="260"/>
    </location>
</feature>
<reference evidence="9" key="2">
    <citation type="journal article" date="2020" name="Microorganisms">
        <title>Osmotic Adaptation and Compatible Solute Biosynthesis of Phototrophic Bacteria as Revealed from Genome Analyses.</title>
        <authorList>
            <person name="Imhoff J.F."/>
            <person name="Rahn T."/>
            <person name="Kunzel S."/>
            <person name="Keller A."/>
            <person name="Neulinger S.C."/>
        </authorList>
    </citation>
    <scope>NUCLEOTIDE SEQUENCE</scope>
    <source>
        <strain evidence="9">DSM 4395</strain>
    </source>
</reference>
<name>A0AAJ0UI32_HALSE</name>
<organism evidence="9 10">
    <name type="scientific">Halochromatium salexigens</name>
    <name type="common">Chromatium salexigens</name>
    <dbReference type="NCBI Taxonomy" id="49447"/>
    <lineage>
        <taxon>Bacteria</taxon>
        <taxon>Pseudomonadati</taxon>
        <taxon>Pseudomonadota</taxon>
        <taxon>Gammaproteobacteria</taxon>
        <taxon>Chromatiales</taxon>
        <taxon>Chromatiaceae</taxon>
        <taxon>Halochromatium</taxon>
    </lineage>
</organism>
<dbReference type="PROSITE" id="PS51123">
    <property type="entry name" value="OMPA_2"/>
    <property type="match status" value="1"/>
</dbReference>
<dbReference type="Pfam" id="PF00691">
    <property type="entry name" value="OmpA"/>
    <property type="match status" value="1"/>
</dbReference>
<keyword evidence="5" id="KW-1133">Transmembrane helix</keyword>
<accession>A0AAJ0UI32</accession>
<dbReference type="AlphaFoldDB" id="A0AAJ0UI32"/>
<evidence type="ECO:0000256" key="4">
    <source>
        <dbReference type="ARBA" id="ARBA00022692"/>
    </source>
</evidence>
<evidence type="ECO:0000256" key="6">
    <source>
        <dbReference type="ARBA" id="ARBA00023136"/>
    </source>
</evidence>
<dbReference type="Proteomes" id="UP001296967">
    <property type="component" value="Unassembled WGS sequence"/>
</dbReference>
<reference evidence="9" key="1">
    <citation type="submission" date="2017-05" db="EMBL/GenBank/DDBJ databases">
        <authorList>
            <person name="Imhoff J.F."/>
            <person name="Rahn T."/>
            <person name="Kuenzel S."/>
            <person name="Neulinger S.C."/>
        </authorList>
    </citation>
    <scope>NUCLEOTIDE SEQUENCE</scope>
    <source>
        <strain evidence="9">DSM 4395</strain>
    </source>
</reference>
<keyword evidence="4" id="KW-0812">Transmembrane</keyword>
<proteinExistence type="inferred from homology"/>
<dbReference type="Gene3D" id="3.30.1330.60">
    <property type="entry name" value="OmpA-like domain"/>
    <property type="match status" value="1"/>
</dbReference>
<evidence type="ECO:0000256" key="3">
    <source>
        <dbReference type="ARBA" id="ARBA00022475"/>
    </source>
</evidence>
<dbReference type="SUPFAM" id="SSF103088">
    <property type="entry name" value="OmpA-like"/>
    <property type="match status" value="1"/>
</dbReference>
<evidence type="ECO:0000256" key="2">
    <source>
        <dbReference type="ARBA" id="ARBA00008914"/>
    </source>
</evidence>
<dbReference type="EMBL" id="NHSF01000072">
    <property type="protein sequence ID" value="MBK5931916.1"/>
    <property type="molecule type" value="Genomic_DNA"/>
</dbReference>
<keyword evidence="10" id="KW-1185">Reference proteome</keyword>
<evidence type="ECO:0000313" key="10">
    <source>
        <dbReference type="Proteomes" id="UP001296967"/>
    </source>
</evidence>
<protein>
    <recommendedName>
        <fullName evidence="8">OmpA-like domain-containing protein</fullName>
    </recommendedName>
</protein>
<evidence type="ECO:0000256" key="5">
    <source>
        <dbReference type="ARBA" id="ARBA00022989"/>
    </source>
</evidence>
<dbReference type="InterPro" id="IPR050330">
    <property type="entry name" value="Bact_OuterMem_StrucFunc"/>
</dbReference>
<keyword evidence="3" id="KW-1003">Cell membrane</keyword>
<dbReference type="InterPro" id="IPR006665">
    <property type="entry name" value="OmpA-like"/>
</dbReference>